<evidence type="ECO:0000313" key="1">
    <source>
        <dbReference type="EMBL" id="MBX27667.1"/>
    </source>
</evidence>
<dbReference type="AlphaFoldDB" id="A0A2P2MBQ8"/>
<protein>
    <submittedName>
        <fullName evidence="1">Uncharacterized protein</fullName>
    </submittedName>
</protein>
<dbReference type="EMBL" id="GGEC01047183">
    <property type="protein sequence ID" value="MBX27667.1"/>
    <property type="molecule type" value="Transcribed_RNA"/>
</dbReference>
<organism evidence="1">
    <name type="scientific">Rhizophora mucronata</name>
    <name type="common">Asiatic mangrove</name>
    <dbReference type="NCBI Taxonomy" id="61149"/>
    <lineage>
        <taxon>Eukaryota</taxon>
        <taxon>Viridiplantae</taxon>
        <taxon>Streptophyta</taxon>
        <taxon>Embryophyta</taxon>
        <taxon>Tracheophyta</taxon>
        <taxon>Spermatophyta</taxon>
        <taxon>Magnoliopsida</taxon>
        <taxon>eudicotyledons</taxon>
        <taxon>Gunneridae</taxon>
        <taxon>Pentapetalae</taxon>
        <taxon>rosids</taxon>
        <taxon>fabids</taxon>
        <taxon>Malpighiales</taxon>
        <taxon>Rhizophoraceae</taxon>
        <taxon>Rhizophora</taxon>
    </lineage>
</organism>
<proteinExistence type="predicted"/>
<reference evidence="1" key="1">
    <citation type="submission" date="2018-02" db="EMBL/GenBank/DDBJ databases">
        <title>Rhizophora mucronata_Transcriptome.</title>
        <authorList>
            <person name="Meera S.P."/>
            <person name="Sreeshan A."/>
            <person name="Augustine A."/>
        </authorList>
    </citation>
    <scope>NUCLEOTIDE SEQUENCE</scope>
    <source>
        <tissue evidence="1">Leaf</tissue>
    </source>
</reference>
<accession>A0A2P2MBQ8</accession>
<sequence>MVIQVKNNTKVFDLELVIYMLTEWSSARKLQDMLECGGFPLLISDSILEKRSLRRAT</sequence>
<name>A0A2P2MBQ8_RHIMU</name>